<feature type="domain" description="SnoaL-like" evidence="1">
    <location>
        <begin position="30"/>
        <end position="127"/>
    </location>
</feature>
<dbReference type="EMBL" id="QGDD01000001">
    <property type="protein sequence ID" value="PWN04847.1"/>
    <property type="molecule type" value="Genomic_DNA"/>
</dbReference>
<gene>
    <name evidence="2" type="ORF">DJ010_04385</name>
</gene>
<proteinExistence type="predicted"/>
<dbReference type="InterPro" id="IPR032710">
    <property type="entry name" value="NTF2-like_dom_sf"/>
</dbReference>
<evidence type="ECO:0000313" key="2">
    <source>
        <dbReference type="EMBL" id="PWN04847.1"/>
    </source>
</evidence>
<dbReference type="Gene3D" id="3.10.450.50">
    <property type="match status" value="1"/>
</dbReference>
<keyword evidence="3" id="KW-1185">Reference proteome</keyword>
<organism evidence="2 3">
    <name type="scientific">Nocardioides silvaticus</name>
    <dbReference type="NCBI Taxonomy" id="2201891"/>
    <lineage>
        <taxon>Bacteria</taxon>
        <taxon>Bacillati</taxon>
        <taxon>Actinomycetota</taxon>
        <taxon>Actinomycetes</taxon>
        <taxon>Propionibacteriales</taxon>
        <taxon>Nocardioidaceae</taxon>
        <taxon>Nocardioides</taxon>
    </lineage>
</organism>
<dbReference type="Pfam" id="PF12680">
    <property type="entry name" value="SnoaL_2"/>
    <property type="match status" value="1"/>
</dbReference>
<evidence type="ECO:0000313" key="3">
    <source>
        <dbReference type="Proteomes" id="UP000245507"/>
    </source>
</evidence>
<dbReference type="Proteomes" id="UP000245507">
    <property type="component" value="Unassembled WGS sequence"/>
</dbReference>
<name>A0A316TJU9_9ACTN</name>
<dbReference type="SUPFAM" id="SSF54427">
    <property type="entry name" value="NTF2-like"/>
    <property type="match status" value="1"/>
</dbReference>
<dbReference type="AlphaFoldDB" id="A0A316TJU9"/>
<accession>A0A316TJU9</accession>
<reference evidence="2 3" key="1">
    <citation type="submission" date="2018-05" db="EMBL/GenBank/DDBJ databases">
        <title>Nocardioides silvaticus genome.</title>
        <authorList>
            <person name="Li C."/>
            <person name="Wang G."/>
        </authorList>
    </citation>
    <scope>NUCLEOTIDE SEQUENCE [LARGE SCALE GENOMIC DNA]</scope>
    <source>
        <strain evidence="2 3">CCTCC AB 2018079</strain>
    </source>
</reference>
<sequence>MITRRDPAMTAATDGVVVDAEAFVAEAERLTNTYDVAGAAAVYAADASLELVTDGAVQWHRGRSAISDAWAIVLGAGQRAGFVVEKELVAASERTIVNRWTGSFRHGGRCRGVESWVLDADGLVVEHRAETFLDVRPGASFRGRLAVLLASPRVALQLGRVERQVRRRGA</sequence>
<protein>
    <recommendedName>
        <fullName evidence="1">SnoaL-like domain-containing protein</fullName>
    </recommendedName>
</protein>
<comment type="caution">
    <text evidence="2">The sequence shown here is derived from an EMBL/GenBank/DDBJ whole genome shotgun (WGS) entry which is preliminary data.</text>
</comment>
<evidence type="ECO:0000259" key="1">
    <source>
        <dbReference type="Pfam" id="PF12680"/>
    </source>
</evidence>
<dbReference type="InterPro" id="IPR037401">
    <property type="entry name" value="SnoaL-like"/>
</dbReference>